<proteinExistence type="predicted"/>
<feature type="transmembrane region" description="Helical" evidence="1">
    <location>
        <begin position="585"/>
        <end position="604"/>
    </location>
</feature>
<keyword evidence="1" id="KW-0812">Transmembrane</keyword>
<feature type="transmembrane region" description="Helical" evidence="1">
    <location>
        <begin position="552"/>
        <end position="573"/>
    </location>
</feature>
<accession>A0ABR7CM02</accession>
<sequence length="1031" mass="117011">MNNSFKKINVIGGWFCFVFASMVYLLTMEPTASFWDCSEFIATSYKLEVGHPPGAPLFMMISRFFTMFAGPQHAALMVNAMSALASGATIMFLFWSITHLARRAMRKRENELSMPQTIAVIGAGLVGSIAYTFTDTFWFSAVEGEVYALSSFFTAIVFWAILKWENVADEPHANRWLILIAYLTGLAIGVHLLNLLIIPPIVLIYYFRKYSVTKWGVVKALLVSAAILVAAMFIIIPGTIQLGALFDRLFVNTFGLPFNSGITVYAFALFAALAWGVYLTHKKGKVLANTILLCVTVVILGYSSYASVVIRSAANPPMNSNAPNNPYGLLSLLNRDQYGARPLVKGPYYSSPPIAYKEKTAYYKGDSGKYESAQTLGGYEYDPQFEFFFPRMYSEKPSDIKAYQNWVQIKGRQIPFGDETITVPTFAENLKFFFAYQMNFMYWRYFLWNFVGRQSDIQSTGEITDGNWLSGINAVDELFLGPQDHLPSEKAANKGRNTYYFLPFILGIIGLIYQLNRDGRNFTVVMAFFIMTGVAIAVYLNSPPAEPRERDYVFAGSFYAFCMWIGFGVPALYEAFKRWFKRDHVYTAVAATLIGAIVPALLGAKNWDDHDRAGRFVARDFGMNYLKSALPNAIIMNYGDNDTFPLWYAQEVEGVRTDVRVMNMSYLGADWYIDQMKLKSNDSDPVPFTLPRDKYTYRNDYLPIKERFKSATAKQVIDEWIRLDDPVTKVTTPFGTEGDYIPTRKIAIPVNKENAIASGIVKPEDAHLMVDTIYLTLKGSIVTRDQLMLIDLLAHFDWKRPIYFTQAISPGELGLRDYLQVDGFVYRLVPIATKGDYLNIGRVDADYLYDKLMNEFSYGNIDDPKVYADYTVHNNFYSTQARTLYARLAKALLEKGDTTRAIEVLDTGIRKIPFSQIRHNYLSTVPIIEAYYMAGAFDKGNEVLEEYAKNLEENITYYLRFTGKYKDLTLRDVKENAEYLYDLYQIAGMFGQTGQARQIEQYLIDKGIVEDKKQETPTVTPIDTDNGTLLQ</sequence>
<dbReference type="InterPro" id="IPR052724">
    <property type="entry name" value="GT117_domain-containing"/>
</dbReference>
<keyword evidence="3" id="KW-1185">Reference proteome</keyword>
<keyword evidence="1" id="KW-1133">Transmembrane helix</keyword>
<dbReference type="Proteomes" id="UP000636891">
    <property type="component" value="Unassembled WGS sequence"/>
</dbReference>
<dbReference type="Pfam" id="PF11028">
    <property type="entry name" value="TMEM260-like"/>
    <property type="match status" value="1"/>
</dbReference>
<dbReference type="PANTHER" id="PTHR16214">
    <property type="entry name" value="TRANSMEMBRANE PROTEIN 260"/>
    <property type="match status" value="1"/>
</dbReference>
<feature type="transmembrane region" description="Helical" evidence="1">
    <location>
        <begin position="118"/>
        <end position="140"/>
    </location>
</feature>
<comment type="caution">
    <text evidence="2">The sequence shown here is derived from an EMBL/GenBank/DDBJ whole genome shotgun (WGS) entry which is preliminary data.</text>
</comment>
<feature type="transmembrane region" description="Helical" evidence="1">
    <location>
        <begin position="522"/>
        <end position="540"/>
    </location>
</feature>
<dbReference type="PANTHER" id="PTHR16214:SF3">
    <property type="entry name" value="TRANSMEMBRANE PROTEIN 260"/>
    <property type="match status" value="1"/>
</dbReference>
<dbReference type="EMBL" id="JACOOK010000003">
    <property type="protein sequence ID" value="MBC5616683.1"/>
    <property type="molecule type" value="Genomic_DNA"/>
</dbReference>
<evidence type="ECO:0000313" key="2">
    <source>
        <dbReference type="EMBL" id="MBC5616683.1"/>
    </source>
</evidence>
<protein>
    <submittedName>
        <fullName evidence="2">DUF2723 domain-containing protein</fullName>
    </submittedName>
</protein>
<keyword evidence="1" id="KW-0472">Membrane</keyword>
<dbReference type="RefSeq" id="WP_118655781.1">
    <property type="nucleotide sequence ID" value="NZ_JACOOK010000003.1"/>
</dbReference>
<feature type="transmembrane region" description="Helical" evidence="1">
    <location>
        <begin position="220"/>
        <end position="246"/>
    </location>
</feature>
<feature type="transmembrane region" description="Helical" evidence="1">
    <location>
        <begin position="498"/>
        <end position="516"/>
    </location>
</feature>
<evidence type="ECO:0000313" key="3">
    <source>
        <dbReference type="Proteomes" id="UP000636891"/>
    </source>
</evidence>
<gene>
    <name evidence="2" type="ORF">H8S08_06575</name>
</gene>
<dbReference type="InterPro" id="IPR021280">
    <property type="entry name" value="TMEM260-like"/>
</dbReference>
<name>A0ABR7CM02_9BACT</name>
<evidence type="ECO:0000256" key="1">
    <source>
        <dbReference type="SAM" id="Phobius"/>
    </source>
</evidence>
<feature type="transmembrane region" description="Helical" evidence="1">
    <location>
        <begin position="258"/>
        <end position="278"/>
    </location>
</feature>
<feature type="transmembrane region" description="Helical" evidence="1">
    <location>
        <begin position="7"/>
        <end position="26"/>
    </location>
</feature>
<feature type="transmembrane region" description="Helical" evidence="1">
    <location>
        <begin position="74"/>
        <end position="97"/>
    </location>
</feature>
<organism evidence="2 3">
    <name type="scientific">Alistipes hominis</name>
    <dbReference type="NCBI Taxonomy" id="2763015"/>
    <lineage>
        <taxon>Bacteria</taxon>
        <taxon>Pseudomonadati</taxon>
        <taxon>Bacteroidota</taxon>
        <taxon>Bacteroidia</taxon>
        <taxon>Bacteroidales</taxon>
        <taxon>Rikenellaceae</taxon>
        <taxon>Alistipes</taxon>
    </lineage>
</organism>
<feature type="transmembrane region" description="Helical" evidence="1">
    <location>
        <begin position="176"/>
        <end position="208"/>
    </location>
</feature>
<reference evidence="2 3" key="1">
    <citation type="submission" date="2020-08" db="EMBL/GenBank/DDBJ databases">
        <title>Genome public.</title>
        <authorList>
            <person name="Liu C."/>
            <person name="Sun Q."/>
        </authorList>
    </citation>
    <scope>NUCLEOTIDE SEQUENCE [LARGE SCALE GENOMIC DNA]</scope>
    <source>
        <strain evidence="2 3">New-7</strain>
    </source>
</reference>
<feature type="transmembrane region" description="Helical" evidence="1">
    <location>
        <begin position="290"/>
        <end position="310"/>
    </location>
</feature>